<evidence type="ECO:0000313" key="6">
    <source>
        <dbReference type="Proteomes" id="UP000179807"/>
    </source>
</evidence>
<dbReference type="Proteomes" id="UP000179807">
    <property type="component" value="Unassembled WGS sequence"/>
</dbReference>
<dbReference type="InterPro" id="IPR001680">
    <property type="entry name" value="WD40_rpt"/>
</dbReference>
<dbReference type="PROSITE" id="PS50294">
    <property type="entry name" value="WD_REPEATS_REGION"/>
    <property type="match status" value="2"/>
</dbReference>
<dbReference type="VEuPathDB" id="TrichDB:TRFO_24227"/>
<feature type="repeat" description="WD" evidence="3">
    <location>
        <begin position="236"/>
        <end position="277"/>
    </location>
</feature>
<evidence type="ECO:0000256" key="3">
    <source>
        <dbReference type="PROSITE-ProRule" id="PRU00221"/>
    </source>
</evidence>
<feature type="repeat" description="WD" evidence="3">
    <location>
        <begin position="153"/>
        <end position="194"/>
    </location>
</feature>
<dbReference type="PANTHER" id="PTHR44019">
    <property type="entry name" value="WD REPEAT-CONTAINING PROTEIN 55"/>
    <property type="match status" value="1"/>
</dbReference>
<feature type="repeat" description="WD" evidence="3">
    <location>
        <begin position="68"/>
        <end position="109"/>
    </location>
</feature>
<evidence type="ECO:0000256" key="2">
    <source>
        <dbReference type="ARBA" id="ARBA00022737"/>
    </source>
</evidence>
<gene>
    <name evidence="5" type="ORF">TRFO_24227</name>
</gene>
<feature type="region of interest" description="Disordered" evidence="4">
    <location>
        <begin position="315"/>
        <end position="413"/>
    </location>
</feature>
<feature type="repeat" description="WD" evidence="3">
    <location>
        <begin position="278"/>
        <end position="309"/>
    </location>
</feature>
<dbReference type="GeneID" id="94838334"/>
<keyword evidence="1 3" id="KW-0853">WD repeat</keyword>
<dbReference type="AlphaFoldDB" id="A0A1J4KCR7"/>
<dbReference type="EMBL" id="MLAK01000694">
    <property type="protein sequence ID" value="OHT07492.1"/>
    <property type="molecule type" value="Genomic_DNA"/>
</dbReference>
<comment type="caution">
    <text evidence="5">The sequence shown here is derived from an EMBL/GenBank/DDBJ whole genome shotgun (WGS) entry which is preliminary data.</text>
</comment>
<keyword evidence="6" id="KW-1185">Reference proteome</keyword>
<dbReference type="Gene3D" id="2.130.10.10">
    <property type="entry name" value="YVTN repeat-like/Quinoprotein amine dehydrogenase"/>
    <property type="match status" value="2"/>
</dbReference>
<feature type="compositionally biased region" description="Polar residues" evidence="4">
    <location>
        <begin position="379"/>
        <end position="402"/>
    </location>
</feature>
<dbReference type="InterPro" id="IPR015943">
    <property type="entry name" value="WD40/YVTN_repeat-like_dom_sf"/>
</dbReference>
<dbReference type="PANTHER" id="PTHR44019:SF8">
    <property type="entry name" value="POC1 CENTRIOLAR PROTEIN HOMOLOG"/>
    <property type="match status" value="1"/>
</dbReference>
<organism evidence="5 6">
    <name type="scientific">Tritrichomonas foetus</name>
    <dbReference type="NCBI Taxonomy" id="1144522"/>
    <lineage>
        <taxon>Eukaryota</taxon>
        <taxon>Metamonada</taxon>
        <taxon>Parabasalia</taxon>
        <taxon>Tritrichomonadida</taxon>
        <taxon>Tritrichomonadidae</taxon>
        <taxon>Tritrichomonas</taxon>
    </lineage>
</organism>
<dbReference type="Pfam" id="PF00400">
    <property type="entry name" value="WD40"/>
    <property type="match status" value="4"/>
</dbReference>
<keyword evidence="2" id="KW-0677">Repeat</keyword>
<evidence type="ECO:0000313" key="5">
    <source>
        <dbReference type="EMBL" id="OHT07492.1"/>
    </source>
</evidence>
<evidence type="ECO:0000256" key="4">
    <source>
        <dbReference type="SAM" id="MobiDB-lite"/>
    </source>
</evidence>
<dbReference type="CDD" id="cd00200">
    <property type="entry name" value="WD40"/>
    <property type="match status" value="1"/>
</dbReference>
<name>A0A1J4KCR7_9EUKA</name>
<proteinExistence type="predicted"/>
<dbReference type="OrthoDB" id="187712at2759"/>
<sequence length="500" mass="55457">MSTRNFKRKSKFCYFIMQPSIIKSFNVTKGELLCSAPFIKSMYVAGGTSNGTVMLFPFNPQETRSRRLVGHRAAVTCMCVSQHPLWLATGSEDTTVRLWQIRGNDDSCTTLEPNDGSIRAIAISPNADRLLVAGRLSNPTLWDPFDKSIVQTFDHHDSIINAVALSTKTGVAVTGSSDGKCRIFDIRSGDFLRSVDCFSPITALSINTEGTVLAIGTAVGNVSLVNVETGQITQSSRIHNQDVNSLMIQPNGNLLLTGSADNTVILSDATKLEPIFTLNIHKDKVIDVHFSTDGDQFTTCSIDHKIYLWTSPDLTLQEDEPSDSNLEEEDEEITLPKQKAPPMPQPKYNSDQNRHFESDGLSPYLQSPSPVKRHPAEKSPQSQTDVQMSPQSHGLSDLSEPSMTPIRDRFGKLDNRKKTKNLVSVIKQQPVTIEQGSYQDEFNMLLRQCASEIDNVAKILINLGQKLKENDERIAHIEAVQVARAERAMKKASARRNVRK</sequence>
<dbReference type="RefSeq" id="XP_068360628.1">
    <property type="nucleotide sequence ID" value="XM_068503630.1"/>
</dbReference>
<dbReference type="SUPFAM" id="SSF50978">
    <property type="entry name" value="WD40 repeat-like"/>
    <property type="match status" value="1"/>
</dbReference>
<protein>
    <submittedName>
        <fullName evidence="5">G-protein beta WD-40 repeat containing protein</fullName>
    </submittedName>
</protein>
<feature type="compositionally biased region" description="Acidic residues" evidence="4">
    <location>
        <begin position="316"/>
        <end position="333"/>
    </location>
</feature>
<dbReference type="InterPro" id="IPR050505">
    <property type="entry name" value="WDR55/POC1"/>
</dbReference>
<reference evidence="5" key="1">
    <citation type="submission" date="2016-10" db="EMBL/GenBank/DDBJ databases">
        <authorList>
            <person name="Benchimol M."/>
            <person name="Almeida L.G."/>
            <person name="Vasconcelos A.T."/>
            <person name="Perreira-Neves A."/>
            <person name="Rosa I.A."/>
            <person name="Tasca T."/>
            <person name="Bogo M.R."/>
            <person name="de Souza W."/>
        </authorList>
    </citation>
    <scope>NUCLEOTIDE SEQUENCE [LARGE SCALE GENOMIC DNA]</scope>
    <source>
        <strain evidence="5">K</strain>
    </source>
</reference>
<dbReference type="PROSITE" id="PS50082">
    <property type="entry name" value="WD_REPEATS_2"/>
    <property type="match status" value="4"/>
</dbReference>
<evidence type="ECO:0000256" key="1">
    <source>
        <dbReference type="ARBA" id="ARBA00022574"/>
    </source>
</evidence>
<dbReference type="SMART" id="SM00320">
    <property type="entry name" value="WD40"/>
    <property type="match status" value="7"/>
</dbReference>
<accession>A0A1J4KCR7</accession>
<dbReference type="InterPro" id="IPR036322">
    <property type="entry name" value="WD40_repeat_dom_sf"/>
</dbReference>